<dbReference type="AlphaFoldDB" id="A0A8H6HFC0"/>
<dbReference type="EMBL" id="JACGCI010000115">
    <property type="protein sequence ID" value="KAF6744736.1"/>
    <property type="molecule type" value="Genomic_DNA"/>
</dbReference>
<proteinExistence type="predicted"/>
<protein>
    <recommendedName>
        <fullName evidence="3">DDE Tnp4 domain-containing protein</fullName>
    </recommendedName>
</protein>
<accession>A0A8H6HFC0</accession>
<evidence type="ECO:0000313" key="2">
    <source>
        <dbReference type="Proteomes" id="UP000521943"/>
    </source>
</evidence>
<gene>
    <name evidence="1" type="ORF">DFP72DRAFT_65365</name>
</gene>
<evidence type="ECO:0008006" key="3">
    <source>
        <dbReference type="Google" id="ProtNLM"/>
    </source>
</evidence>
<sequence>MINRPEKAVGDNPTHNYHVSKVRVGSEHCVGFLKGRWSSLKGLRVAITNQKSLQYASFWIIACIHLHTFAMKHETVGSINSDKFYKDGKKYQRECRKRERRWRRARRRDVARNEEELDKGDDIALLEGKLKREELKEAMMVYLDQ</sequence>
<organism evidence="1 2">
    <name type="scientific">Ephemerocybe angulata</name>
    <dbReference type="NCBI Taxonomy" id="980116"/>
    <lineage>
        <taxon>Eukaryota</taxon>
        <taxon>Fungi</taxon>
        <taxon>Dikarya</taxon>
        <taxon>Basidiomycota</taxon>
        <taxon>Agaricomycotina</taxon>
        <taxon>Agaricomycetes</taxon>
        <taxon>Agaricomycetidae</taxon>
        <taxon>Agaricales</taxon>
        <taxon>Agaricineae</taxon>
        <taxon>Psathyrellaceae</taxon>
        <taxon>Ephemerocybe</taxon>
    </lineage>
</organism>
<dbReference type="Proteomes" id="UP000521943">
    <property type="component" value="Unassembled WGS sequence"/>
</dbReference>
<dbReference type="OrthoDB" id="2649667at2759"/>
<name>A0A8H6HFC0_9AGAR</name>
<evidence type="ECO:0000313" key="1">
    <source>
        <dbReference type="EMBL" id="KAF6744736.1"/>
    </source>
</evidence>
<keyword evidence="2" id="KW-1185">Reference proteome</keyword>
<reference evidence="1 2" key="1">
    <citation type="submission" date="2020-07" db="EMBL/GenBank/DDBJ databases">
        <title>Comparative genomics of pyrophilous fungi reveals a link between fire events and developmental genes.</title>
        <authorList>
            <consortium name="DOE Joint Genome Institute"/>
            <person name="Steindorff A.S."/>
            <person name="Carver A."/>
            <person name="Calhoun S."/>
            <person name="Stillman K."/>
            <person name="Liu H."/>
            <person name="Lipzen A."/>
            <person name="Pangilinan J."/>
            <person name="Labutti K."/>
            <person name="Bruns T.D."/>
            <person name="Grigoriev I.V."/>
        </authorList>
    </citation>
    <scope>NUCLEOTIDE SEQUENCE [LARGE SCALE GENOMIC DNA]</scope>
    <source>
        <strain evidence="1 2">CBS 144469</strain>
    </source>
</reference>
<comment type="caution">
    <text evidence="1">The sequence shown here is derived from an EMBL/GenBank/DDBJ whole genome shotgun (WGS) entry which is preliminary data.</text>
</comment>